<dbReference type="AlphaFoldDB" id="A0A8J3ZDY9"/>
<evidence type="ECO:0000256" key="3">
    <source>
        <dbReference type="ARBA" id="ARBA00023002"/>
    </source>
</evidence>
<evidence type="ECO:0000256" key="2">
    <source>
        <dbReference type="ARBA" id="ARBA00009463"/>
    </source>
</evidence>
<organism evidence="6 7">
    <name type="scientific">Virgisporangium aurantiacum</name>
    <dbReference type="NCBI Taxonomy" id="175570"/>
    <lineage>
        <taxon>Bacteria</taxon>
        <taxon>Bacillati</taxon>
        <taxon>Actinomycetota</taxon>
        <taxon>Actinomycetes</taxon>
        <taxon>Micromonosporales</taxon>
        <taxon>Micromonosporaceae</taxon>
        <taxon>Virgisporangium</taxon>
    </lineage>
</organism>
<dbReference type="Gene3D" id="3.40.50.720">
    <property type="entry name" value="NAD(P)-binding Rossmann-like Domain"/>
    <property type="match status" value="1"/>
</dbReference>
<dbReference type="RefSeq" id="WP_204007784.1">
    <property type="nucleotide sequence ID" value="NZ_BOPG01000076.1"/>
</dbReference>
<comment type="caution">
    <text evidence="6">The sequence shown here is derived from an EMBL/GenBank/DDBJ whole genome shotgun (WGS) entry which is preliminary data.</text>
</comment>
<dbReference type="PANTHER" id="PTHR48075">
    <property type="entry name" value="3-HYDROXYACYL-COA DEHYDROGENASE FAMILY PROTEIN"/>
    <property type="match status" value="1"/>
</dbReference>
<evidence type="ECO:0008006" key="8">
    <source>
        <dbReference type="Google" id="ProtNLM"/>
    </source>
</evidence>
<dbReference type="EMBL" id="BOPG01000076">
    <property type="protein sequence ID" value="GIJ62252.1"/>
    <property type="molecule type" value="Genomic_DNA"/>
</dbReference>
<dbReference type="GO" id="GO:0070403">
    <property type="term" value="F:NAD+ binding"/>
    <property type="evidence" value="ECO:0007669"/>
    <property type="project" value="InterPro"/>
</dbReference>
<feature type="domain" description="3-hydroxyacyl-CoA dehydrogenase C-terminal" evidence="4">
    <location>
        <begin position="195"/>
        <end position="285"/>
    </location>
</feature>
<dbReference type="Pfam" id="PF00725">
    <property type="entry name" value="3HCDH"/>
    <property type="match status" value="1"/>
</dbReference>
<dbReference type="Pfam" id="PF02737">
    <property type="entry name" value="3HCDH_N"/>
    <property type="match status" value="1"/>
</dbReference>
<dbReference type="InterPro" id="IPR013328">
    <property type="entry name" value="6PGD_dom2"/>
</dbReference>
<evidence type="ECO:0000256" key="1">
    <source>
        <dbReference type="ARBA" id="ARBA00005086"/>
    </source>
</evidence>
<name>A0A8J3ZDY9_9ACTN</name>
<dbReference type="GO" id="GO:0016616">
    <property type="term" value="F:oxidoreductase activity, acting on the CH-OH group of donors, NAD or NADP as acceptor"/>
    <property type="evidence" value="ECO:0007669"/>
    <property type="project" value="InterPro"/>
</dbReference>
<evidence type="ECO:0000313" key="7">
    <source>
        <dbReference type="Proteomes" id="UP000612585"/>
    </source>
</evidence>
<keyword evidence="7" id="KW-1185">Reference proteome</keyword>
<sequence length="512" mass="54500">MQLGYHRPVRTVGVVGGGSMGSGIALTYALAGHDVVVVRRTARGCAATRDRLGGLARQLVRAGSPDAGRMSAALHRIRTTTDLADLAATDHVVEAVAEDVAVKQRVHAALDGIVAADVVVASASTAIPVDVLARDCKHVERVLGTRFYLPAPLVPLVDVVRGERTAEAAVEVATRLLDGAGKCPVTFDRHAAGAVGPRLQTALINEALRIVDEGLAQPETVDRVLTLGIGRRFGVTGVFDRLDLAGLDTVAATLRGLGRPVPAPIEERLRQGRLGVKTGAGFYRWTDERVTAVEEALARHLTAQAALACAAAPAAGPDLVVVDRSVLRPFLDAAVAAYRSCTPERPPGSFALLVGRVEPDRMVVERAVAARNVRGTDRAALGEYESTIVPCFGEAYDNAHRGFWCHAVDQLRVHREAEADGLEVLGSIHLHPDWHRIGPPAERAMRISQHPTPMDAYMFQQTQWPLNMICYVESSGAGCTYTVGAWAPPADGGARCRELAVHWAVPGGSRAK</sequence>
<dbReference type="InterPro" id="IPR006108">
    <property type="entry name" value="3HC_DH_C"/>
</dbReference>
<dbReference type="PANTHER" id="PTHR48075:SF5">
    <property type="entry name" value="3-HYDROXYBUTYRYL-COA DEHYDROGENASE"/>
    <property type="match status" value="1"/>
</dbReference>
<proteinExistence type="inferred from homology"/>
<feature type="domain" description="3-hydroxyacyl-CoA dehydrogenase NAD binding" evidence="5">
    <location>
        <begin position="11"/>
        <end position="187"/>
    </location>
</feature>
<protein>
    <recommendedName>
        <fullName evidence="8">3-hydroxyacyl-CoA dehydrogenase</fullName>
    </recommendedName>
</protein>
<dbReference type="Gene3D" id="1.10.1040.10">
    <property type="entry name" value="N-(1-d-carboxylethyl)-l-norvaline Dehydrogenase, domain 2"/>
    <property type="match status" value="1"/>
</dbReference>
<dbReference type="GO" id="GO:0006631">
    <property type="term" value="P:fatty acid metabolic process"/>
    <property type="evidence" value="ECO:0007669"/>
    <property type="project" value="InterPro"/>
</dbReference>
<dbReference type="InterPro" id="IPR006176">
    <property type="entry name" value="3-OHacyl-CoA_DH_NAD-bd"/>
</dbReference>
<dbReference type="Proteomes" id="UP000612585">
    <property type="component" value="Unassembled WGS sequence"/>
</dbReference>
<accession>A0A8J3ZDY9</accession>
<keyword evidence="3" id="KW-0560">Oxidoreductase</keyword>
<dbReference type="SUPFAM" id="SSF51735">
    <property type="entry name" value="NAD(P)-binding Rossmann-fold domains"/>
    <property type="match status" value="1"/>
</dbReference>
<dbReference type="InterPro" id="IPR008927">
    <property type="entry name" value="6-PGluconate_DH-like_C_sf"/>
</dbReference>
<gene>
    <name evidence="6" type="ORF">Vau01_097680</name>
</gene>
<evidence type="ECO:0000259" key="5">
    <source>
        <dbReference type="Pfam" id="PF02737"/>
    </source>
</evidence>
<comment type="pathway">
    <text evidence="1">Lipid metabolism; butanoate metabolism.</text>
</comment>
<dbReference type="Gene3D" id="3.40.140.10">
    <property type="entry name" value="Cytidine Deaminase, domain 2"/>
    <property type="match status" value="1"/>
</dbReference>
<dbReference type="SUPFAM" id="SSF48179">
    <property type="entry name" value="6-phosphogluconate dehydrogenase C-terminal domain-like"/>
    <property type="match status" value="1"/>
</dbReference>
<comment type="similarity">
    <text evidence="2">Belongs to the 3-hydroxyacyl-CoA dehydrogenase family.</text>
</comment>
<dbReference type="InterPro" id="IPR036291">
    <property type="entry name" value="NAD(P)-bd_dom_sf"/>
</dbReference>
<evidence type="ECO:0000259" key="4">
    <source>
        <dbReference type="Pfam" id="PF00725"/>
    </source>
</evidence>
<evidence type="ECO:0000313" key="6">
    <source>
        <dbReference type="EMBL" id="GIJ62252.1"/>
    </source>
</evidence>
<dbReference type="SUPFAM" id="SSF102712">
    <property type="entry name" value="JAB1/MPN domain"/>
    <property type="match status" value="1"/>
</dbReference>
<reference evidence="6" key="1">
    <citation type="submission" date="2021-01" db="EMBL/GenBank/DDBJ databases">
        <title>Whole genome shotgun sequence of Virgisporangium aurantiacum NBRC 16421.</title>
        <authorList>
            <person name="Komaki H."/>
            <person name="Tamura T."/>
        </authorList>
    </citation>
    <scope>NUCLEOTIDE SEQUENCE</scope>
    <source>
        <strain evidence="6">NBRC 16421</strain>
    </source>
</reference>